<sequence length="55" mass="6036">MNNKIALQLLALIFSAGTIVAAIYNLVTRGNSGLSVILMVFALIFITAYRNQKKH</sequence>
<reference evidence="2" key="1">
    <citation type="submission" date="2016-02" db="EMBL/GenBank/DDBJ databases">
        <title>Draft Genome Sequence of Sporotomaculum syntrophicum Strain FB, a Syntrophic Benzoate Degrader.</title>
        <authorList>
            <person name="Nobu M.K."/>
            <person name="Narihiro T."/>
            <person name="Qiu Y.-L."/>
            <person name="Ohashi A."/>
            <person name="Liu W.-T."/>
            <person name="Yuji S."/>
        </authorList>
    </citation>
    <scope>NUCLEOTIDE SEQUENCE</scope>
    <source>
        <strain evidence="2">FB</strain>
    </source>
</reference>
<accession>A0A9D2WMG1</accession>
<feature type="transmembrane region" description="Helical" evidence="1">
    <location>
        <begin position="31"/>
        <end position="49"/>
    </location>
</feature>
<organism evidence="2 3">
    <name type="scientific">Sporotomaculum syntrophicum</name>
    <dbReference type="NCBI Taxonomy" id="182264"/>
    <lineage>
        <taxon>Bacteria</taxon>
        <taxon>Bacillati</taxon>
        <taxon>Bacillota</taxon>
        <taxon>Clostridia</taxon>
        <taxon>Eubacteriales</taxon>
        <taxon>Desulfallaceae</taxon>
        <taxon>Sporotomaculum</taxon>
    </lineage>
</organism>
<dbReference type="AlphaFoldDB" id="A0A9D2WMG1"/>
<comment type="caution">
    <text evidence="2">The sequence shown here is derived from an EMBL/GenBank/DDBJ whole genome shotgun (WGS) entry which is preliminary data.</text>
</comment>
<dbReference type="RefSeq" id="WP_161823079.1">
    <property type="nucleotide sequence ID" value="NZ_LSRS01000008.1"/>
</dbReference>
<keyword evidence="1" id="KW-0472">Membrane</keyword>
<evidence type="ECO:0000256" key="1">
    <source>
        <dbReference type="SAM" id="Phobius"/>
    </source>
</evidence>
<protein>
    <submittedName>
        <fullName evidence="2">Uncharacterized protein</fullName>
    </submittedName>
</protein>
<gene>
    <name evidence="2" type="ORF">SPSYN_02796</name>
</gene>
<name>A0A9D2WMG1_9FIRM</name>
<proteinExistence type="predicted"/>
<dbReference type="EMBL" id="LSRS01000008">
    <property type="protein sequence ID" value="KAF1083884.1"/>
    <property type="molecule type" value="Genomic_DNA"/>
</dbReference>
<keyword evidence="1" id="KW-1133">Transmembrane helix</keyword>
<evidence type="ECO:0000313" key="2">
    <source>
        <dbReference type="EMBL" id="KAF1083884.1"/>
    </source>
</evidence>
<keyword evidence="3" id="KW-1185">Reference proteome</keyword>
<evidence type="ECO:0000313" key="3">
    <source>
        <dbReference type="Proteomes" id="UP000798488"/>
    </source>
</evidence>
<keyword evidence="1" id="KW-0812">Transmembrane</keyword>
<dbReference type="Proteomes" id="UP000798488">
    <property type="component" value="Unassembled WGS sequence"/>
</dbReference>